<proteinExistence type="predicted"/>
<name>R7ZWD7_9BACT</name>
<dbReference type="EMBL" id="AQHR01000040">
    <property type="protein sequence ID" value="EON78314.1"/>
    <property type="molecule type" value="Genomic_DNA"/>
</dbReference>
<organism evidence="2 3">
    <name type="scientific">Lunatimonas lonarensis</name>
    <dbReference type="NCBI Taxonomy" id="1232681"/>
    <lineage>
        <taxon>Bacteria</taxon>
        <taxon>Pseudomonadati</taxon>
        <taxon>Bacteroidota</taxon>
        <taxon>Cytophagia</taxon>
        <taxon>Cytophagales</taxon>
        <taxon>Cyclobacteriaceae</taxon>
    </lineage>
</organism>
<keyword evidence="1" id="KW-0812">Transmembrane</keyword>
<keyword evidence="1" id="KW-1133">Transmembrane helix</keyword>
<accession>R7ZWD7</accession>
<evidence type="ECO:0000313" key="3">
    <source>
        <dbReference type="Proteomes" id="UP000013909"/>
    </source>
</evidence>
<sequence>MFLSHRKKRDICVIICQLFSIFDLIYCLLVILVSYLIFPNSLEIFTDSERMEAVYPIRNNST</sequence>
<keyword evidence="3" id="KW-1185">Reference proteome</keyword>
<evidence type="ECO:0000256" key="1">
    <source>
        <dbReference type="SAM" id="Phobius"/>
    </source>
</evidence>
<keyword evidence="1" id="KW-0472">Membrane</keyword>
<evidence type="ECO:0000313" key="2">
    <source>
        <dbReference type="EMBL" id="EON78314.1"/>
    </source>
</evidence>
<gene>
    <name evidence="2" type="ORF">ADIS_1177</name>
</gene>
<dbReference type="AlphaFoldDB" id="R7ZWD7"/>
<feature type="transmembrane region" description="Helical" evidence="1">
    <location>
        <begin position="12"/>
        <end position="38"/>
    </location>
</feature>
<comment type="caution">
    <text evidence="2">The sequence shown here is derived from an EMBL/GenBank/DDBJ whole genome shotgun (WGS) entry which is preliminary data.</text>
</comment>
<reference evidence="2 3" key="1">
    <citation type="submission" date="2013-02" db="EMBL/GenBank/DDBJ databases">
        <title>A novel strain isolated from Lonar lake, Maharashtra, India.</title>
        <authorList>
            <person name="Singh A."/>
        </authorList>
    </citation>
    <scope>NUCLEOTIDE SEQUENCE [LARGE SCALE GENOMIC DNA]</scope>
    <source>
        <strain evidence="2 3">AK24</strain>
    </source>
</reference>
<protein>
    <submittedName>
        <fullName evidence="2">Uncharacterized protein</fullName>
    </submittedName>
</protein>
<dbReference type="Proteomes" id="UP000013909">
    <property type="component" value="Unassembled WGS sequence"/>
</dbReference>
<dbReference type="STRING" id="1232681.ADIS_1177"/>